<dbReference type="InterPro" id="IPR029063">
    <property type="entry name" value="SAM-dependent_MTases_sf"/>
</dbReference>
<evidence type="ECO:0008006" key="2">
    <source>
        <dbReference type="Google" id="ProtNLM"/>
    </source>
</evidence>
<evidence type="ECO:0000313" key="1">
    <source>
        <dbReference type="EMBL" id="QHT13365.1"/>
    </source>
</evidence>
<dbReference type="AlphaFoldDB" id="A0A6C0DCL1"/>
<dbReference type="Gene3D" id="3.40.50.150">
    <property type="entry name" value="Vaccinia Virus protein VP39"/>
    <property type="match status" value="1"/>
</dbReference>
<accession>A0A6C0DCL1</accession>
<reference evidence="1" key="1">
    <citation type="journal article" date="2020" name="Nature">
        <title>Giant virus diversity and host interactions through global metagenomics.</title>
        <authorList>
            <person name="Schulz F."/>
            <person name="Roux S."/>
            <person name="Paez-Espino D."/>
            <person name="Jungbluth S."/>
            <person name="Walsh D.A."/>
            <person name="Denef V.J."/>
            <person name="McMahon K.D."/>
            <person name="Konstantinidis K.T."/>
            <person name="Eloe-Fadrosh E.A."/>
            <person name="Kyrpides N.C."/>
            <person name="Woyke T."/>
        </authorList>
    </citation>
    <scope>NUCLEOTIDE SEQUENCE</scope>
    <source>
        <strain evidence="1">GVMAG-M-3300023174-131</strain>
    </source>
</reference>
<dbReference type="GO" id="GO:0005634">
    <property type="term" value="C:nucleus"/>
    <property type="evidence" value="ECO:0007669"/>
    <property type="project" value="TreeGrafter"/>
</dbReference>
<dbReference type="SUPFAM" id="SSF53335">
    <property type="entry name" value="S-adenosyl-L-methionine-dependent methyltransferases"/>
    <property type="match status" value="1"/>
</dbReference>
<dbReference type="Pfam" id="PF09445">
    <property type="entry name" value="Methyltransf_15"/>
    <property type="match status" value="1"/>
</dbReference>
<dbReference type="GO" id="GO:0071164">
    <property type="term" value="F:RNA cap trimethylguanosine synthase activity"/>
    <property type="evidence" value="ECO:0007669"/>
    <property type="project" value="TreeGrafter"/>
</dbReference>
<dbReference type="EMBL" id="MN739566">
    <property type="protein sequence ID" value="QHT13365.1"/>
    <property type="molecule type" value="Genomic_DNA"/>
</dbReference>
<dbReference type="PANTHER" id="PTHR14741:SF32">
    <property type="entry name" value="TRIMETHYLGUANOSINE SYNTHASE"/>
    <property type="match status" value="1"/>
</dbReference>
<proteinExistence type="predicted"/>
<protein>
    <recommendedName>
        <fullName evidence="2">Trimethylguanosine synthase</fullName>
    </recommendedName>
</protein>
<dbReference type="InterPro" id="IPR019012">
    <property type="entry name" value="RNA_cap_Gua-N2-MeTrfase"/>
</dbReference>
<sequence>MISELFPITDYTKLQYDNEGLYSITNYTEADQISNIIVNMFTDIKNLCILDGTGGIGGNTISFSKYFSKVTSIELNKERFIMLKNNISNYNITNIKLFNVDSVEYVFNNYNKYNIYFFDPPWGGPDYKKYKNLTLKMGNKTLLEIVKFLKEKSTDKLIIFKLPFNYNFNEFYQYDYKLYKIKKYYIIII</sequence>
<name>A0A6C0DCL1_9ZZZZ</name>
<dbReference type="PANTHER" id="PTHR14741">
    <property type="entry name" value="S-ADENOSYLMETHIONINE-DEPENDENT METHYLTRANSFERASE RELATED"/>
    <property type="match status" value="1"/>
</dbReference>
<organism evidence="1">
    <name type="scientific">viral metagenome</name>
    <dbReference type="NCBI Taxonomy" id="1070528"/>
    <lineage>
        <taxon>unclassified sequences</taxon>
        <taxon>metagenomes</taxon>
        <taxon>organismal metagenomes</taxon>
    </lineage>
</organism>